<dbReference type="Proteomes" id="UP000479190">
    <property type="component" value="Unassembled WGS sequence"/>
</dbReference>
<name>A0A6H5J2K2_9HYME</name>
<sequence length="126" mass="14634">MYVHSRRDTVAVASEGGVQRRCTRRRLRYTCIIGTFHERHRRGHGQRSIRVNNYRQSIWSRGDRRSSSGAHARRSIGPLRGWPMSDPKLGQSARWHVVRPEARQETTLRRPRRGQAAAAGLVERLR</sequence>
<keyword evidence="3" id="KW-1185">Reference proteome</keyword>
<dbReference type="EMBL" id="CADCXV010001427">
    <property type="protein sequence ID" value="CAB0044348.1"/>
    <property type="molecule type" value="Genomic_DNA"/>
</dbReference>
<feature type="compositionally biased region" description="Basic and acidic residues" evidence="1">
    <location>
        <begin position="98"/>
        <end position="108"/>
    </location>
</feature>
<proteinExistence type="predicted"/>
<evidence type="ECO:0000313" key="2">
    <source>
        <dbReference type="EMBL" id="CAB0044348.1"/>
    </source>
</evidence>
<gene>
    <name evidence="2" type="ORF">TBRA_LOCUS15936</name>
</gene>
<protein>
    <submittedName>
        <fullName evidence="2">Uncharacterized protein</fullName>
    </submittedName>
</protein>
<evidence type="ECO:0000256" key="1">
    <source>
        <dbReference type="SAM" id="MobiDB-lite"/>
    </source>
</evidence>
<evidence type="ECO:0000313" key="3">
    <source>
        <dbReference type="Proteomes" id="UP000479190"/>
    </source>
</evidence>
<reference evidence="2 3" key="1">
    <citation type="submission" date="2020-02" db="EMBL/GenBank/DDBJ databases">
        <authorList>
            <person name="Ferguson B K."/>
        </authorList>
    </citation>
    <scope>NUCLEOTIDE SEQUENCE [LARGE SCALE GENOMIC DNA]</scope>
</reference>
<organism evidence="2 3">
    <name type="scientific">Trichogramma brassicae</name>
    <dbReference type="NCBI Taxonomy" id="86971"/>
    <lineage>
        <taxon>Eukaryota</taxon>
        <taxon>Metazoa</taxon>
        <taxon>Ecdysozoa</taxon>
        <taxon>Arthropoda</taxon>
        <taxon>Hexapoda</taxon>
        <taxon>Insecta</taxon>
        <taxon>Pterygota</taxon>
        <taxon>Neoptera</taxon>
        <taxon>Endopterygota</taxon>
        <taxon>Hymenoptera</taxon>
        <taxon>Apocrita</taxon>
        <taxon>Proctotrupomorpha</taxon>
        <taxon>Chalcidoidea</taxon>
        <taxon>Trichogrammatidae</taxon>
        <taxon>Trichogramma</taxon>
    </lineage>
</organism>
<dbReference type="AlphaFoldDB" id="A0A6H5J2K2"/>
<accession>A0A6H5J2K2</accession>
<feature type="region of interest" description="Disordered" evidence="1">
    <location>
        <begin position="60"/>
        <end position="126"/>
    </location>
</feature>